<name>A0A8J2T6V1_ZYGB2</name>
<evidence type="ECO:0000256" key="6">
    <source>
        <dbReference type="ARBA" id="ARBA00047984"/>
    </source>
</evidence>
<dbReference type="InterPro" id="IPR014001">
    <property type="entry name" value="Helicase_ATP-bd"/>
</dbReference>
<evidence type="ECO:0000256" key="7">
    <source>
        <dbReference type="SAM" id="SignalP"/>
    </source>
</evidence>
<dbReference type="GO" id="GO:0016787">
    <property type="term" value="F:hydrolase activity"/>
    <property type="evidence" value="ECO:0007669"/>
    <property type="project" value="UniProtKB-KW"/>
</dbReference>
<comment type="catalytic activity">
    <reaction evidence="6">
        <text>ATP + H2O = ADP + phosphate + H(+)</text>
        <dbReference type="Rhea" id="RHEA:13065"/>
        <dbReference type="ChEBI" id="CHEBI:15377"/>
        <dbReference type="ChEBI" id="CHEBI:15378"/>
        <dbReference type="ChEBI" id="CHEBI:30616"/>
        <dbReference type="ChEBI" id="CHEBI:43474"/>
        <dbReference type="ChEBI" id="CHEBI:456216"/>
        <dbReference type="EC" id="3.6.4.13"/>
    </reaction>
</comment>
<keyword evidence="2" id="KW-0547">Nucleotide-binding</keyword>
<reference evidence="11" key="1">
    <citation type="journal article" date="2013" name="Genome Announc.">
        <title>Genome sequence of the food spoilage yeast Zygosaccharomyces bailii CLIB 213(T).</title>
        <authorList>
            <person name="Galeote V."/>
            <person name="Bigey F."/>
            <person name="Devillers H."/>
            <person name="Neuveglise C."/>
            <person name="Dequin S."/>
        </authorList>
    </citation>
    <scope>NUCLEOTIDE SEQUENCE [LARGE SCALE GENOMIC DNA]</scope>
    <source>
        <strain evidence="11">CLIB 213 / ATCC 58445 / CBS 680 / CCRC 21525 / NBRC 1098 / NCYC 1416 / NRRL Y-2227</strain>
    </source>
</reference>
<dbReference type="Pfam" id="PF00270">
    <property type="entry name" value="DEAD"/>
    <property type="match status" value="1"/>
</dbReference>
<feature type="signal peptide" evidence="7">
    <location>
        <begin position="1"/>
        <end position="19"/>
    </location>
</feature>
<evidence type="ECO:0000313" key="10">
    <source>
        <dbReference type="EMBL" id="CDF88249.1"/>
    </source>
</evidence>
<dbReference type="SMART" id="SM00490">
    <property type="entry name" value="HELICc"/>
    <property type="match status" value="1"/>
</dbReference>
<evidence type="ECO:0000313" key="11">
    <source>
        <dbReference type="Proteomes" id="UP000019375"/>
    </source>
</evidence>
<dbReference type="GO" id="GO:0003676">
    <property type="term" value="F:nucleic acid binding"/>
    <property type="evidence" value="ECO:0007669"/>
    <property type="project" value="InterPro"/>
</dbReference>
<keyword evidence="11" id="KW-1185">Reference proteome</keyword>
<dbReference type="OrthoDB" id="10256233at2759"/>
<dbReference type="InterPro" id="IPR027417">
    <property type="entry name" value="P-loop_NTPase"/>
</dbReference>
<dbReference type="Pfam" id="PF00271">
    <property type="entry name" value="Helicase_C"/>
    <property type="match status" value="1"/>
</dbReference>
<dbReference type="PANTHER" id="PTHR47960">
    <property type="entry name" value="DEAD-BOX ATP-DEPENDENT RNA HELICASE 50"/>
    <property type="match status" value="1"/>
</dbReference>
<evidence type="ECO:0000256" key="1">
    <source>
        <dbReference type="ARBA" id="ARBA00012552"/>
    </source>
</evidence>
<keyword evidence="7" id="KW-0732">Signal</keyword>
<dbReference type="GO" id="GO:0005524">
    <property type="term" value="F:ATP binding"/>
    <property type="evidence" value="ECO:0007669"/>
    <property type="project" value="UniProtKB-KW"/>
</dbReference>
<protein>
    <recommendedName>
        <fullName evidence="1">RNA helicase</fullName>
        <ecNumber evidence="1">3.6.4.13</ecNumber>
    </recommendedName>
</protein>
<accession>A0A8J2T6V1</accession>
<evidence type="ECO:0000256" key="3">
    <source>
        <dbReference type="ARBA" id="ARBA00022801"/>
    </source>
</evidence>
<evidence type="ECO:0000259" key="8">
    <source>
        <dbReference type="PROSITE" id="PS51192"/>
    </source>
</evidence>
<keyword evidence="4" id="KW-0347">Helicase</keyword>
<dbReference type="SMART" id="SM00487">
    <property type="entry name" value="DEXDc"/>
    <property type="match status" value="1"/>
</dbReference>
<keyword evidence="3" id="KW-0378">Hydrolase</keyword>
<dbReference type="PROSITE" id="PS51192">
    <property type="entry name" value="HELICASE_ATP_BIND_1"/>
    <property type="match status" value="1"/>
</dbReference>
<keyword evidence="5" id="KW-0067">ATP-binding</keyword>
<evidence type="ECO:0000256" key="4">
    <source>
        <dbReference type="ARBA" id="ARBA00022806"/>
    </source>
</evidence>
<evidence type="ECO:0000259" key="9">
    <source>
        <dbReference type="PROSITE" id="PS51194"/>
    </source>
</evidence>
<feature type="chain" id="PRO_5035176712" description="RNA helicase" evidence="7">
    <location>
        <begin position="20"/>
        <end position="534"/>
    </location>
</feature>
<dbReference type="Gene3D" id="3.40.50.300">
    <property type="entry name" value="P-loop containing nucleotide triphosphate hydrolases"/>
    <property type="match status" value="2"/>
</dbReference>
<feature type="domain" description="Helicase C-terminal" evidence="9">
    <location>
        <begin position="349"/>
        <end position="534"/>
    </location>
</feature>
<dbReference type="SUPFAM" id="SSF52540">
    <property type="entry name" value="P-loop containing nucleoside triphosphate hydrolases"/>
    <property type="match status" value="1"/>
</dbReference>
<dbReference type="GO" id="GO:0003724">
    <property type="term" value="F:RNA helicase activity"/>
    <property type="evidence" value="ECO:0007669"/>
    <property type="project" value="UniProtKB-EC"/>
</dbReference>
<dbReference type="EC" id="3.6.4.13" evidence="1"/>
<sequence length="534" mass="60222">MPFMHLRCLMLKLSVRCYATRLSRLPPRKALKLASAVGSQKKLKPPKKQSPSVFHYGNFSGLKENDGEITQKAMGLISKITDFDQLKLLPNVRTAIKQLISLESLVKDKKIENIKPSPIQVVAIKKLSSSLMDPKLQLHAIAAETGSGKTMAYFAPLVDYLKRFEAQDEARWLKLQDKPIIRAVVLVPTHELVNQVYNTVERSEASLGMHTYKWGSGVPYSDFLNKAKDRIDILVTTPAKLLSLFKIRMISRPDKLLSHVKFVVLDEADTLLDQSWVEDTHSAINKMPNVNHIVFCSATIPNEFNKTMQRLFPTVVPITTPRLHKLPSSLEFKVIDAAVNPYKNSKVKALAQILYAITNDGTEANYEKRCIVFVNEKKDVPILLDKLTDTYGHLCVGLTGDDNVEERFDKVEEFLRPPRLLNSIDRDTETEASSKTYKIPDSNITLPSKKNAERPANKLRILVTTDLMARGLNFQGVRNVILFDVPKTSIDLVHRVGRTGRMRQGGRVFMIVDKSTKSWAKAIPKVAKRNMALV</sequence>
<evidence type="ECO:0000256" key="5">
    <source>
        <dbReference type="ARBA" id="ARBA00022840"/>
    </source>
</evidence>
<dbReference type="AlphaFoldDB" id="A0A8J2T6V1"/>
<dbReference type="CDD" id="cd18787">
    <property type="entry name" value="SF2_C_DEAD"/>
    <property type="match status" value="1"/>
</dbReference>
<dbReference type="EMBL" id="HG316455">
    <property type="protein sequence ID" value="CDF88249.1"/>
    <property type="molecule type" value="Genomic_DNA"/>
</dbReference>
<dbReference type="InterPro" id="IPR011545">
    <property type="entry name" value="DEAD/DEAH_box_helicase_dom"/>
</dbReference>
<dbReference type="PROSITE" id="PS51194">
    <property type="entry name" value="HELICASE_CTER"/>
    <property type="match status" value="1"/>
</dbReference>
<dbReference type="InterPro" id="IPR001650">
    <property type="entry name" value="Helicase_C-like"/>
</dbReference>
<feature type="domain" description="Helicase ATP-binding" evidence="8">
    <location>
        <begin position="130"/>
        <end position="318"/>
    </location>
</feature>
<organism evidence="10 11">
    <name type="scientific">Zygosaccharomyces bailii (strain CLIB 213 / ATCC 58445 / CBS 680 / BCRC 21525 / NBRC 1098 / NCYC 1416 / NRRL Y-2227)</name>
    <dbReference type="NCBI Taxonomy" id="1333698"/>
    <lineage>
        <taxon>Eukaryota</taxon>
        <taxon>Fungi</taxon>
        <taxon>Dikarya</taxon>
        <taxon>Ascomycota</taxon>
        <taxon>Saccharomycotina</taxon>
        <taxon>Saccharomycetes</taxon>
        <taxon>Saccharomycetales</taxon>
        <taxon>Saccharomycetaceae</taxon>
        <taxon>Zygosaccharomyces</taxon>
    </lineage>
</organism>
<dbReference type="Proteomes" id="UP000019375">
    <property type="component" value="Unassembled WGS sequence"/>
</dbReference>
<proteinExistence type="predicted"/>
<gene>
    <name evidence="10" type="ORF">BN860_05644g</name>
</gene>
<evidence type="ECO:0000256" key="2">
    <source>
        <dbReference type="ARBA" id="ARBA00022741"/>
    </source>
</evidence>